<keyword evidence="3" id="KW-0812">Transmembrane</keyword>
<keyword evidence="7" id="KW-1185">Reference proteome</keyword>
<sequence length="409" mass="42280">MTVPADRADSRWSVLPKKASRLLAIGLVAAIVVGVAIFVLLPSPTKTVTARFERAVGLYTGSDVRLHGVKIGTITAVKPDGDGVLVTMRYDRSVRLPAYAADAKVVRAAIIPPSLVSDRYVQVADYASCQGRCTVLGNGASIAQNQTASPVELDDIYSALNKLNVALGPQGANSKSLSSKGPLSDLIDVGAANLQGNGQALGETMKNLSQAVQTLANGRQDLFGTVKNLQLFTDTLAANDSQVRKFNDQLDSVTSELADERNSISEALKNLSAALSDIAAFIKTNGNSIHTDIVGLKNVTTTLNRQKSAINEILAVAPVAVSNLTHTYNPVSGTLDTRDNVGGLLDPSVICSVLDKQVGLPVIGGTVAQTCTAISKLLGGLPGIPGLSQPGTGNGSGVPGLPTIPGVNG</sequence>
<evidence type="ECO:0000256" key="3">
    <source>
        <dbReference type="SAM" id="Phobius"/>
    </source>
</evidence>
<dbReference type="Pfam" id="PF11887">
    <property type="entry name" value="Mce4_CUP1"/>
    <property type="match status" value="1"/>
</dbReference>
<organism evidence="6 7">
    <name type="scientific">Jatrophihabitans telluris</name>
    <dbReference type="NCBI Taxonomy" id="2038343"/>
    <lineage>
        <taxon>Bacteria</taxon>
        <taxon>Bacillati</taxon>
        <taxon>Actinomycetota</taxon>
        <taxon>Actinomycetes</taxon>
        <taxon>Jatrophihabitantales</taxon>
        <taxon>Jatrophihabitantaceae</taxon>
        <taxon>Jatrophihabitans</taxon>
    </lineage>
</organism>
<protein>
    <submittedName>
        <fullName evidence="6">MCE family protein</fullName>
    </submittedName>
</protein>
<evidence type="ECO:0000313" key="7">
    <source>
        <dbReference type="Proteomes" id="UP001056336"/>
    </source>
</evidence>
<keyword evidence="3" id="KW-0472">Membrane</keyword>
<dbReference type="Proteomes" id="UP001056336">
    <property type="component" value="Chromosome"/>
</dbReference>
<feature type="coiled-coil region" evidence="1">
    <location>
        <begin position="243"/>
        <end position="270"/>
    </location>
</feature>
<dbReference type="InterPro" id="IPR003399">
    <property type="entry name" value="Mce/MlaD"/>
</dbReference>
<dbReference type="Pfam" id="PF02470">
    <property type="entry name" value="MlaD"/>
    <property type="match status" value="1"/>
</dbReference>
<proteinExistence type="predicted"/>
<reference evidence="6" key="2">
    <citation type="submission" date="2022-05" db="EMBL/GenBank/DDBJ databases">
        <authorList>
            <person name="Kim J.-S."/>
            <person name="Lee K."/>
            <person name="Suh M."/>
            <person name="Eom M."/>
            <person name="Kim J.-S."/>
            <person name="Kim D.-S."/>
            <person name="Ko S.-H."/>
            <person name="Shin Y."/>
            <person name="Lee J.-S."/>
        </authorList>
    </citation>
    <scope>NUCLEOTIDE SEQUENCE</scope>
    <source>
        <strain evidence="6">N237</strain>
    </source>
</reference>
<dbReference type="EMBL" id="CP097332">
    <property type="protein sequence ID" value="UQX88017.1"/>
    <property type="molecule type" value="Genomic_DNA"/>
</dbReference>
<feature type="transmembrane region" description="Helical" evidence="3">
    <location>
        <begin position="21"/>
        <end position="41"/>
    </location>
</feature>
<keyword evidence="1" id="KW-0175">Coiled coil</keyword>
<accession>A0ABY4QY05</accession>
<gene>
    <name evidence="6" type="ORF">M6D93_17205</name>
</gene>
<evidence type="ECO:0000259" key="4">
    <source>
        <dbReference type="Pfam" id="PF02470"/>
    </source>
</evidence>
<feature type="domain" description="Mce/MlaD" evidence="4">
    <location>
        <begin position="45"/>
        <end position="123"/>
    </location>
</feature>
<evidence type="ECO:0000313" key="6">
    <source>
        <dbReference type="EMBL" id="UQX88017.1"/>
    </source>
</evidence>
<name>A0ABY4QY05_9ACTN</name>
<evidence type="ECO:0000256" key="2">
    <source>
        <dbReference type="SAM" id="MobiDB-lite"/>
    </source>
</evidence>
<dbReference type="NCBIfam" id="TIGR00996">
    <property type="entry name" value="Mtu_fam_mce"/>
    <property type="match status" value="1"/>
</dbReference>
<evidence type="ECO:0000256" key="1">
    <source>
        <dbReference type="SAM" id="Coils"/>
    </source>
</evidence>
<dbReference type="InterPro" id="IPR005693">
    <property type="entry name" value="Mce"/>
</dbReference>
<dbReference type="InterPro" id="IPR024516">
    <property type="entry name" value="Mce_C"/>
</dbReference>
<dbReference type="InterPro" id="IPR052336">
    <property type="entry name" value="MlaD_Phospholipid_Transporter"/>
</dbReference>
<reference evidence="6" key="1">
    <citation type="journal article" date="2018" name="Int. J. Syst. Evol. Microbiol.">
        <title>Jatrophihabitans telluris sp. nov., isolated from sediment soil of lava forest wetlands and the emended description of the genus Jatrophihabitans.</title>
        <authorList>
            <person name="Lee K.C."/>
            <person name="Suh M.K."/>
            <person name="Eom M.K."/>
            <person name="Kim K.K."/>
            <person name="Kim J.S."/>
            <person name="Kim D.S."/>
            <person name="Ko S.H."/>
            <person name="Shin Y.K."/>
            <person name="Lee J.S."/>
        </authorList>
    </citation>
    <scope>NUCLEOTIDE SEQUENCE</scope>
    <source>
        <strain evidence="6">N237</strain>
    </source>
</reference>
<keyword evidence="3" id="KW-1133">Transmembrane helix</keyword>
<dbReference type="PANTHER" id="PTHR33371:SF4">
    <property type="entry name" value="INTERMEMBRANE PHOSPHOLIPID TRANSPORT SYSTEM BINDING PROTEIN MLAD"/>
    <property type="match status" value="1"/>
</dbReference>
<feature type="domain" description="Mammalian cell entry C-terminal" evidence="5">
    <location>
        <begin position="136"/>
        <end position="315"/>
    </location>
</feature>
<dbReference type="PANTHER" id="PTHR33371">
    <property type="entry name" value="INTERMEMBRANE PHOSPHOLIPID TRANSPORT SYSTEM BINDING PROTEIN MLAD-RELATED"/>
    <property type="match status" value="1"/>
</dbReference>
<dbReference type="RefSeq" id="WP_249771106.1">
    <property type="nucleotide sequence ID" value="NZ_CP097332.1"/>
</dbReference>
<feature type="region of interest" description="Disordered" evidence="2">
    <location>
        <begin position="388"/>
        <end position="409"/>
    </location>
</feature>
<evidence type="ECO:0000259" key="5">
    <source>
        <dbReference type="Pfam" id="PF11887"/>
    </source>
</evidence>